<gene>
    <name evidence="4" type="primary">LOC100755006</name>
</gene>
<sequence>MDGLENRMVSEGRLFPDGEQPVAGASVVDPLRIWNSVTYDDVHVDFTWEEWTLLDPCQKNLYQTVMLETYMNLTSIGYKWEDHNTEEHCQSSRRRERKMQEHHESGMATSVRNGRYISRLNTHIL</sequence>
<dbReference type="CDD" id="cd07765">
    <property type="entry name" value="KRAB_A-box"/>
    <property type="match status" value="1"/>
</dbReference>
<accession>A0A9J7KAV5</accession>
<organism evidence="3 4">
    <name type="scientific">Cricetulus griseus</name>
    <name type="common">Chinese hamster</name>
    <name type="synonym">Cricetulus barabensis griseus</name>
    <dbReference type="NCBI Taxonomy" id="10029"/>
    <lineage>
        <taxon>Eukaryota</taxon>
        <taxon>Metazoa</taxon>
        <taxon>Chordata</taxon>
        <taxon>Craniata</taxon>
        <taxon>Vertebrata</taxon>
        <taxon>Euteleostomi</taxon>
        <taxon>Mammalia</taxon>
        <taxon>Eutheria</taxon>
        <taxon>Euarchontoglires</taxon>
        <taxon>Glires</taxon>
        <taxon>Rodentia</taxon>
        <taxon>Myomorpha</taxon>
        <taxon>Muroidea</taxon>
        <taxon>Cricetidae</taxon>
        <taxon>Cricetinae</taxon>
        <taxon>Cricetulus</taxon>
    </lineage>
</organism>
<feature type="domain" description="KRAB" evidence="2">
    <location>
        <begin position="37"/>
        <end position="110"/>
    </location>
</feature>
<reference evidence="4" key="3">
    <citation type="submission" date="2025-08" db="UniProtKB">
        <authorList>
            <consortium name="RefSeq"/>
        </authorList>
    </citation>
    <scope>IDENTIFICATION</scope>
    <source>
        <strain evidence="4">17A/GY</strain>
        <tissue evidence="4">Liver</tissue>
    </source>
</reference>
<feature type="compositionally biased region" description="Basic and acidic residues" evidence="1">
    <location>
        <begin position="1"/>
        <end position="16"/>
    </location>
</feature>
<dbReference type="RefSeq" id="XP_035307077.1">
    <property type="nucleotide sequence ID" value="XM_035451186.1"/>
</dbReference>
<dbReference type="SMART" id="SM00349">
    <property type="entry name" value="KRAB"/>
    <property type="match status" value="1"/>
</dbReference>
<reference evidence="3" key="2">
    <citation type="journal article" date="2020" name="Biotechnol. Bioeng.">
        <title>Chromosome-scale scaffolds for the Chinese hamster reference genome assembly to facilitate the study of the CHO epigenome.</title>
        <authorList>
            <person name="Hilliard W."/>
            <person name="MacDonald M."/>
            <person name="Lee K.H."/>
        </authorList>
    </citation>
    <scope>NUCLEOTIDE SEQUENCE [LARGE SCALE GENOMIC DNA]</scope>
    <source>
        <strain evidence="3">17A/GY</strain>
    </source>
</reference>
<dbReference type="AlphaFoldDB" id="A0A9J7KAV5"/>
<dbReference type="SUPFAM" id="SSF109640">
    <property type="entry name" value="KRAB domain (Kruppel-associated box)"/>
    <property type="match status" value="1"/>
</dbReference>
<keyword evidence="3" id="KW-1185">Reference proteome</keyword>
<dbReference type="PANTHER" id="PTHR23232:SF151">
    <property type="entry name" value="EXPRESSED SEQUENCE AW146154-RELATED"/>
    <property type="match status" value="1"/>
</dbReference>
<dbReference type="Pfam" id="PF01352">
    <property type="entry name" value="KRAB"/>
    <property type="match status" value="1"/>
</dbReference>
<dbReference type="RefSeq" id="XP_035314661.1">
    <property type="nucleotide sequence ID" value="XM_035458770.1"/>
</dbReference>
<dbReference type="PANTHER" id="PTHR23232">
    <property type="entry name" value="KRAB DOMAIN C2H2 ZINC FINGER"/>
    <property type="match status" value="1"/>
</dbReference>
<dbReference type="PROSITE" id="PS50805">
    <property type="entry name" value="KRAB"/>
    <property type="match status" value="1"/>
</dbReference>
<reference evidence="3" key="1">
    <citation type="journal article" date="2018" name="Biotechnol. Bioeng.">
        <title>A reference genome of the Chinese hamster based on a hybrid assembly strategy.</title>
        <authorList>
            <person name="Rupp O."/>
            <person name="MacDonald M.L."/>
            <person name="Li S."/>
            <person name="Dhiman H."/>
            <person name="Polson S."/>
            <person name="Griep S."/>
            <person name="Heffner K."/>
            <person name="Hernandez I."/>
            <person name="Brinkrolf K."/>
            <person name="Jadhav V."/>
            <person name="Samoudi M."/>
            <person name="Hao H."/>
            <person name="Kingham B."/>
            <person name="Goesmann A."/>
            <person name="Betenbaugh M.J."/>
            <person name="Lewis N.E."/>
            <person name="Borth N."/>
            <person name="Lee K.H."/>
        </authorList>
    </citation>
    <scope>NUCLEOTIDE SEQUENCE [LARGE SCALE GENOMIC DNA]</scope>
    <source>
        <strain evidence="3">17A/GY</strain>
    </source>
</reference>
<name>A0A9J7KAV5_CRIGR</name>
<dbReference type="GeneID" id="100755006"/>
<dbReference type="InterPro" id="IPR036051">
    <property type="entry name" value="KRAB_dom_sf"/>
</dbReference>
<evidence type="ECO:0000256" key="1">
    <source>
        <dbReference type="SAM" id="MobiDB-lite"/>
    </source>
</evidence>
<dbReference type="InterPro" id="IPR001909">
    <property type="entry name" value="KRAB"/>
</dbReference>
<dbReference type="Gene3D" id="6.10.140.140">
    <property type="match status" value="1"/>
</dbReference>
<evidence type="ECO:0000313" key="4">
    <source>
        <dbReference type="RefSeq" id="XP_035307077.1"/>
    </source>
</evidence>
<evidence type="ECO:0000313" key="3">
    <source>
        <dbReference type="Proteomes" id="UP001108280"/>
    </source>
</evidence>
<protein>
    <submittedName>
        <fullName evidence="4">Zinc finger protein 431 isoform X6</fullName>
    </submittedName>
</protein>
<dbReference type="GO" id="GO:0006355">
    <property type="term" value="P:regulation of DNA-templated transcription"/>
    <property type="evidence" value="ECO:0007669"/>
    <property type="project" value="InterPro"/>
</dbReference>
<dbReference type="InterPro" id="IPR050169">
    <property type="entry name" value="Krueppel_C2H2_ZnF"/>
</dbReference>
<dbReference type="Proteomes" id="UP001108280">
    <property type="component" value="Chromosome 1"/>
</dbReference>
<evidence type="ECO:0000259" key="2">
    <source>
        <dbReference type="PROSITE" id="PS50805"/>
    </source>
</evidence>
<proteinExistence type="predicted"/>
<feature type="region of interest" description="Disordered" evidence="1">
    <location>
        <begin position="1"/>
        <end position="21"/>
    </location>
</feature>